<gene>
    <name evidence="1" type="ORF">M2283_005419</name>
</gene>
<sequence length="38" mass="4303">MEAELLGDLSPEEAETLRRLLQRVLAHATDDEAWLPGR</sequence>
<dbReference type="Proteomes" id="UP001160499">
    <property type="component" value="Unassembled WGS sequence"/>
</dbReference>
<evidence type="ECO:0000313" key="2">
    <source>
        <dbReference type="Proteomes" id="UP001160499"/>
    </source>
</evidence>
<dbReference type="EMBL" id="JARXVH010000008">
    <property type="protein sequence ID" value="MDH6218087.1"/>
    <property type="molecule type" value="Genomic_DNA"/>
</dbReference>
<accession>A0ABT6LP44</accession>
<keyword evidence="2" id="KW-1185">Reference proteome</keyword>
<keyword evidence="1" id="KW-0238">DNA-binding</keyword>
<dbReference type="GO" id="GO:0003677">
    <property type="term" value="F:DNA binding"/>
    <property type="evidence" value="ECO:0007669"/>
    <property type="project" value="UniProtKB-KW"/>
</dbReference>
<evidence type="ECO:0000313" key="1">
    <source>
        <dbReference type="EMBL" id="MDH6218087.1"/>
    </source>
</evidence>
<protein>
    <submittedName>
        <fullName evidence="1">DNA-binding MarR family transcriptional regulator</fullName>
    </submittedName>
</protein>
<name>A0ABT6LP44_9ACTN</name>
<comment type="caution">
    <text evidence="1">The sequence shown here is derived from an EMBL/GenBank/DDBJ whole genome shotgun (WGS) entry which is preliminary data.</text>
</comment>
<reference evidence="1 2" key="1">
    <citation type="submission" date="2023-04" db="EMBL/GenBank/DDBJ databases">
        <title>Forest soil microbial communities from Buena Vista Peninsula, Colon Province, Panama.</title>
        <authorList>
            <person name="Bouskill N."/>
        </authorList>
    </citation>
    <scope>NUCLEOTIDE SEQUENCE [LARGE SCALE GENOMIC DNA]</scope>
    <source>
        <strain evidence="1 2">GGS1</strain>
    </source>
</reference>
<organism evidence="1 2">
    <name type="scientific">Streptomyces pseudovenezuelae</name>
    <dbReference type="NCBI Taxonomy" id="67350"/>
    <lineage>
        <taxon>Bacteria</taxon>
        <taxon>Bacillati</taxon>
        <taxon>Actinomycetota</taxon>
        <taxon>Actinomycetes</taxon>
        <taxon>Kitasatosporales</taxon>
        <taxon>Streptomycetaceae</taxon>
        <taxon>Streptomyces</taxon>
        <taxon>Streptomyces aurantiacus group</taxon>
    </lineage>
</organism>
<proteinExistence type="predicted"/>